<dbReference type="Pfam" id="PF00563">
    <property type="entry name" value="EAL"/>
    <property type="match status" value="1"/>
</dbReference>
<proteinExistence type="predicted"/>
<keyword evidence="1" id="KW-0472">Membrane</keyword>
<feature type="transmembrane region" description="Helical" evidence="1">
    <location>
        <begin position="234"/>
        <end position="252"/>
    </location>
</feature>
<dbReference type="PANTHER" id="PTHR44757:SF2">
    <property type="entry name" value="BIOFILM ARCHITECTURE MAINTENANCE PROTEIN MBAA"/>
    <property type="match status" value="1"/>
</dbReference>
<dbReference type="SMART" id="SM00267">
    <property type="entry name" value="GGDEF"/>
    <property type="match status" value="1"/>
</dbReference>
<feature type="transmembrane region" description="Helical" evidence="1">
    <location>
        <begin position="43"/>
        <end position="61"/>
    </location>
</feature>
<organism evidence="4 5">
    <name type="scientific">Pilimelia columellifera subsp. columellifera</name>
    <dbReference type="NCBI Taxonomy" id="706583"/>
    <lineage>
        <taxon>Bacteria</taxon>
        <taxon>Bacillati</taxon>
        <taxon>Actinomycetota</taxon>
        <taxon>Actinomycetes</taxon>
        <taxon>Micromonosporales</taxon>
        <taxon>Micromonosporaceae</taxon>
        <taxon>Pilimelia</taxon>
    </lineage>
</organism>
<feature type="transmembrane region" description="Helical" evidence="1">
    <location>
        <begin position="12"/>
        <end position="37"/>
    </location>
</feature>
<dbReference type="CDD" id="cd01949">
    <property type="entry name" value="GGDEF"/>
    <property type="match status" value="1"/>
</dbReference>
<keyword evidence="1" id="KW-0812">Transmembrane</keyword>
<dbReference type="PROSITE" id="PS50883">
    <property type="entry name" value="EAL"/>
    <property type="match status" value="1"/>
</dbReference>
<dbReference type="PROSITE" id="PS50887">
    <property type="entry name" value="GGDEF"/>
    <property type="match status" value="1"/>
</dbReference>
<dbReference type="SMART" id="SM00052">
    <property type="entry name" value="EAL"/>
    <property type="match status" value="1"/>
</dbReference>
<gene>
    <name evidence="4" type="ORF">GCM10010201_03220</name>
</gene>
<dbReference type="EMBL" id="BAAARY010000001">
    <property type="protein sequence ID" value="GAA2511588.1"/>
    <property type="molecule type" value="Genomic_DNA"/>
</dbReference>
<dbReference type="Proteomes" id="UP001499978">
    <property type="component" value="Unassembled WGS sequence"/>
</dbReference>
<feature type="transmembrane region" description="Helical" evidence="1">
    <location>
        <begin position="142"/>
        <end position="162"/>
    </location>
</feature>
<dbReference type="Gene3D" id="3.20.20.450">
    <property type="entry name" value="EAL domain"/>
    <property type="match status" value="1"/>
</dbReference>
<evidence type="ECO:0000259" key="3">
    <source>
        <dbReference type="PROSITE" id="PS50887"/>
    </source>
</evidence>
<accession>A0ABN3MZZ2</accession>
<sequence>MSQRVPAVRRTFHLVAAVLLASAGVGWVLTSFCSPWAAPLWGWAPPVASAAVAASACWSTAESPALARTGRRFWRRVGVAIGVIGCGGVTSAIDWLGGADHPTLHNRPGTLTLYVLGVLILLFALLRLPNKSSLSRSQRRRFLLDMAIVMTTTGLFTWYLSFRQVERWSTLTGWAAAAMATLLLGFAATVAFSRVALTGSGPADPQALRVLGMTAAVGAFVGSLSPLMQNSPHLNNAMLSIPCTALVMVFAADRQRRAAAGAAGRAAGPPRAYSVVPYLAVAATDVLLLATTYHREGEAVIVALCAVVITGVVVYRQITVLADNARLLRRVDASMRDLRQAQGQLAHQAHHDSLTGLTNRRLFEQRVQGSLTAGEAFSVALIDLDDFKIINDRLGHGAGDALLMTVGQRLQECLGPEHVVARLGGDEFAVLLTGVSTTDASPDLDRIVAALRRPISVIGQELSVGSSIGVADGAPGIAPAEVMRRADLAMYAAKGRGKNRYARYDRELERHANKEARLAADLRLALGRGEFCLVYQPVVALPHGRPVGGEALVRWRHPDRGLVPPSEFIGVAERTGVIVALGSWVLREACRAASGWLASPAAASGPWRLSVNISARQLREPTFAAEVAAVLAETGLPPERLVAEVTETAVFDNEPAVAALTTLRGLGVSIALDDFGTGHSSLGLLRTIPATVLKVDKSFVDNIAGAEEEVIATAMLQLANGLRMDAVAEGVETSAQADRLHQLGYRQAQGFYFYRPVGAADMGALLAGTAAIAATSPGAASTQ</sequence>
<evidence type="ECO:0000313" key="5">
    <source>
        <dbReference type="Proteomes" id="UP001499978"/>
    </source>
</evidence>
<feature type="transmembrane region" description="Helical" evidence="1">
    <location>
        <begin position="299"/>
        <end position="318"/>
    </location>
</feature>
<comment type="caution">
    <text evidence="4">The sequence shown here is derived from an EMBL/GenBank/DDBJ whole genome shotgun (WGS) entry which is preliminary data.</text>
</comment>
<dbReference type="PANTHER" id="PTHR44757">
    <property type="entry name" value="DIGUANYLATE CYCLASE DGCP"/>
    <property type="match status" value="1"/>
</dbReference>
<feature type="domain" description="EAL" evidence="2">
    <location>
        <begin position="515"/>
        <end position="770"/>
    </location>
</feature>
<dbReference type="Pfam" id="PF00990">
    <property type="entry name" value="GGDEF"/>
    <property type="match status" value="1"/>
</dbReference>
<dbReference type="SUPFAM" id="SSF141868">
    <property type="entry name" value="EAL domain-like"/>
    <property type="match status" value="1"/>
</dbReference>
<protein>
    <submittedName>
        <fullName evidence="4">Bifunctional diguanylate cyclase/phosphodiesterase</fullName>
    </submittedName>
</protein>
<dbReference type="InterPro" id="IPR043128">
    <property type="entry name" value="Rev_trsase/Diguanyl_cyclase"/>
</dbReference>
<dbReference type="RefSeq" id="WP_344167043.1">
    <property type="nucleotide sequence ID" value="NZ_BAAARY010000001.1"/>
</dbReference>
<reference evidence="4 5" key="1">
    <citation type="journal article" date="2019" name="Int. J. Syst. Evol. Microbiol.">
        <title>The Global Catalogue of Microorganisms (GCM) 10K type strain sequencing project: providing services to taxonomists for standard genome sequencing and annotation.</title>
        <authorList>
            <consortium name="The Broad Institute Genomics Platform"/>
            <consortium name="The Broad Institute Genome Sequencing Center for Infectious Disease"/>
            <person name="Wu L."/>
            <person name="Ma J."/>
        </authorList>
    </citation>
    <scope>NUCLEOTIDE SEQUENCE [LARGE SCALE GENOMIC DNA]</scope>
    <source>
        <strain evidence="4 5">JCM 3367</strain>
    </source>
</reference>
<keyword evidence="1" id="KW-1133">Transmembrane helix</keyword>
<feature type="transmembrane region" description="Helical" evidence="1">
    <location>
        <begin position="174"/>
        <end position="195"/>
    </location>
</feature>
<dbReference type="NCBIfam" id="TIGR00254">
    <property type="entry name" value="GGDEF"/>
    <property type="match status" value="1"/>
</dbReference>
<dbReference type="InterPro" id="IPR029787">
    <property type="entry name" value="Nucleotide_cyclase"/>
</dbReference>
<dbReference type="Gene3D" id="3.30.70.270">
    <property type="match status" value="1"/>
</dbReference>
<feature type="transmembrane region" description="Helical" evidence="1">
    <location>
        <begin position="207"/>
        <end position="228"/>
    </location>
</feature>
<feature type="transmembrane region" description="Helical" evidence="1">
    <location>
        <begin position="113"/>
        <end position="130"/>
    </location>
</feature>
<dbReference type="InterPro" id="IPR035919">
    <property type="entry name" value="EAL_sf"/>
</dbReference>
<evidence type="ECO:0000259" key="2">
    <source>
        <dbReference type="PROSITE" id="PS50883"/>
    </source>
</evidence>
<dbReference type="InterPro" id="IPR052155">
    <property type="entry name" value="Biofilm_reg_signaling"/>
</dbReference>
<keyword evidence="5" id="KW-1185">Reference proteome</keyword>
<feature type="transmembrane region" description="Helical" evidence="1">
    <location>
        <begin position="73"/>
        <end position="93"/>
    </location>
</feature>
<dbReference type="SUPFAM" id="SSF55073">
    <property type="entry name" value="Nucleotide cyclase"/>
    <property type="match status" value="1"/>
</dbReference>
<dbReference type="InterPro" id="IPR000160">
    <property type="entry name" value="GGDEF_dom"/>
</dbReference>
<evidence type="ECO:0000313" key="4">
    <source>
        <dbReference type="EMBL" id="GAA2511588.1"/>
    </source>
</evidence>
<evidence type="ECO:0000256" key="1">
    <source>
        <dbReference type="SAM" id="Phobius"/>
    </source>
</evidence>
<dbReference type="CDD" id="cd01948">
    <property type="entry name" value="EAL"/>
    <property type="match status" value="1"/>
</dbReference>
<name>A0ABN3MZZ2_9ACTN</name>
<feature type="domain" description="GGDEF" evidence="3">
    <location>
        <begin position="375"/>
        <end position="506"/>
    </location>
</feature>
<dbReference type="InterPro" id="IPR001633">
    <property type="entry name" value="EAL_dom"/>
</dbReference>